<dbReference type="AlphaFoldDB" id="A0A5J5EIQ3"/>
<dbReference type="EMBL" id="VXIS01000292">
    <property type="protein sequence ID" value="KAA8895023.1"/>
    <property type="molecule type" value="Genomic_DNA"/>
</dbReference>
<keyword evidence="2" id="KW-1185">Reference proteome</keyword>
<reference evidence="1 2" key="1">
    <citation type="submission" date="2019-09" db="EMBL/GenBank/DDBJ databases">
        <title>Draft genome of the ectomycorrhizal ascomycete Sphaerosporella brunnea.</title>
        <authorList>
            <consortium name="DOE Joint Genome Institute"/>
            <person name="Benucci G.M."/>
            <person name="Marozzi G."/>
            <person name="Antonielli L."/>
            <person name="Sanchez S."/>
            <person name="Marco P."/>
            <person name="Wang X."/>
            <person name="Falini L.B."/>
            <person name="Barry K."/>
            <person name="Haridas S."/>
            <person name="Lipzen A."/>
            <person name="Labutti K."/>
            <person name="Grigoriev I.V."/>
            <person name="Murat C."/>
            <person name="Martin F."/>
            <person name="Albertini E."/>
            <person name="Donnini D."/>
            <person name="Bonito G."/>
        </authorList>
    </citation>
    <scope>NUCLEOTIDE SEQUENCE [LARGE SCALE GENOMIC DNA]</scope>
    <source>
        <strain evidence="1 2">Sb_GMNB300</strain>
    </source>
</reference>
<dbReference type="GO" id="GO:0017119">
    <property type="term" value="C:Golgi transport complex"/>
    <property type="evidence" value="ECO:0007669"/>
    <property type="project" value="InterPro"/>
</dbReference>
<gene>
    <name evidence="1" type="ORF">FN846DRAFT_998127</name>
</gene>
<dbReference type="InterPro" id="IPR007255">
    <property type="entry name" value="COG8"/>
</dbReference>
<accession>A0A5J5EIQ3</accession>
<dbReference type="Pfam" id="PF04124">
    <property type="entry name" value="Dor1"/>
    <property type="match status" value="1"/>
</dbReference>
<name>A0A5J5EIQ3_9PEZI</name>
<sequence length="149" mass="16282">MTTTDDPLLELLLPHIPAAEVPSSETTTAYLSRLTSLPLSSLLTTESTSLNTTSHTLDLSLQSLASRNHKAIITSSCTFPLFIFRCLRSLPPTKTSSRHTDLDASLTSFAANTGAEWRTHICVSRAKPHLNANLERLLDILQLPSLLQS</sequence>
<evidence type="ECO:0000313" key="2">
    <source>
        <dbReference type="Proteomes" id="UP000326924"/>
    </source>
</evidence>
<protein>
    <submittedName>
        <fullName evidence="1">Uncharacterized protein</fullName>
    </submittedName>
</protein>
<dbReference type="Proteomes" id="UP000326924">
    <property type="component" value="Unassembled WGS sequence"/>
</dbReference>
<comment type="caution">
    <text evidence="1">The sequence shown here is derived from an EMBL/GenBank/DDBJ whole genome shotgun (WGS) entry which is preliminary data.</text>
</comment>
<organism evidence="1 2">
    <name type="scientific">Sphaerosporella brunnea</name>
    <dbReference type="NCBI Taxonomy" id="1250544"/>
    <lineage>
        <taxon>Eukaryota</taxon>
        <taxon>Fungi</taxon>
        <taxon>Dikarya</taxon>
        <taxon>Ascomycota</taxon>
        <taxon>Pezizomycotina</taxon>
        <taxon>Pezizomycetes</taxon>
        <taxon>Pezizales</taxon>
        <taxon>Pyronemataceae</taxon>
        <taxon>Sphaerosporella</taxon>
    </lineage>
</organism>
<dbReference type="InParanoid" id="A0A5J5EIQ3"/>
<proteinExistence type="predicted"/>
<evidence type="ECO:0000313" key="1">
    <source>
        <dbReference type="EMBL" id="KAA8895023.1"/>
    </source>
</evidence>